<evidence type="ECO:0000256" key="1">
    <source>
        <dbReference type="SAM" id="MobiDB-lite"/>
    </source>
</evidence>
<keyword evidence="3" id="KW-1185">Reference proteome</keyword>
<sequence>MRSTRRPGHREEQQQRKRAHEHQCQSLPAVLLRTVVGGFFSGNRPRVQFWGNFSPEFANGLRWAQNRLERLKTARDAYPVPQKRKKCGQRVTRRRRLQKQCLRHLHALLGAQAGWKGIIIIKLSSSLCDSAANKYFAWLDMFASKQSFRLVLPRAELSRAQLEVARSKKEIVLMESIYFWVSLDTKCPESLNVSAQFLPSQSTQLISSAPFPFSIELPRAELGSAQLAAALLQTGTESGHHRVSATLVAVREVRGGRKHRHSSIRAVLGPSGKGTYPDMAPAPPAADVLLRSFHAGFRRLQRPFFQKASVAVHCPMGH</sequence>
<evidence type="ECO:0000313" key="3">
    <source>
        <dbReference type="Proteomes" id="UP001219525"/>
    </source>
</evidence>
<accession>A0AAD6YL92</accession>
<evidence type="ECO:0000313" key="2">
    <source>
        <dbReference type="EMBL" id="KAJ7222562.1"/>
    </source>
</evidence>
<proteinExistence type="predicted"/>
<dbReference type="Proteomes" id="UP001219525">
    <property type="component" value="Unassembled WGS sequence"/>
</dbReference>
<comment type="caution">
    <text evidence="2">The sequence shown here is derived from an EMBL/GenBank/DDBJ whole genome shotgun (WGS) entry which is preliminary data.</text>
</comment>
<name>A0AAD6YL92_9AGAR</name>
<protein>
    <submittedName>
        <fullName evidence="2">Uncharacterized protein</fullName>
    </submittedName>
</protein>
<reference evidence="2" key="1">
    <citation type="submission" date="2023-03" db="EMBL/GenBank/DDBJ databases">
        <title>Massive genome expansion in bonnet fungi (Mycena s.s.) driven by repeated elements and novel gene families across ecological guilds.</title>
        <authorList>
            <consortium name="Lawrence Berkeley National Laboratory"/>
            <person name="Harder C.B."/>
            <person name="Miyauchi S."/>
            <person name="Viragh M."/>
            <person name="Kuo A."/>
            <person name="Thoen E."/>
            <person name="Andreopoulos B."/>
            <person name="Lu D."/>
            <person name="Skrede I."/>
            <person name="Drula E."/>
            <person name="Henrissat B."/>
            <person name="Morin E."/>
            <person name="Kohler A."/>
            <person name="Barry K."/>
            <person name="LaButti K."/>
            <person name="Morin E."/>
            <person name="Salamov A."/>
            <person name="Lipzen A."/>
            <person name="Mereny Z."/>
            <person name="Hegedus B."/>
            <person name="Baldrian P."/>
            <person name="Stursova M."/>
            <person name="Weitz H."/>
            <person name="Taylor A."/>
            <person name="Grigoriev I.V."/>
            <person name="Nagy L.G."/>
            <person name="Martin F."/>
            <person name="Kauserud H."/>
        </authorList>
    </citation>
    <scope>NUCLEOTIDE SEQUENCE</scope>
    <source>
        <strain evidence="2">9144</strain>
    </source>
</reference>
<dbReference type="AlphaFoldDB" id="A0AAD6YL92"/>
<feature type="region of interest" description="Disordered" evidence="1">
    <location>
        <begin position="1"/>
        <end position="23"/>
    </location>
</feature>
<dbReference type="EMBL" id="JARJCW010000007">
    <property type="protein sequence ID" value="KAJ7222562.1"/>
    <property type="molecule type" value="Genomic_DNA"/>
</dbReference>
<organism evidence="2 3">
    <name type="scientific">Mycena pura</name>
    <dbReference type="NCBI Taxonomy" id="153505"/>
    <lineage>
        <taxon>Eukaryota</taxon>
        <taxon>Fungi</taxon>
        <taxon>Dikarya</taxon>
        <taxon>Basidiomycota</taxon>
        <taxon>Agaricomycotina</taxon>
        <taxon>Agaricomycetes</taxon>
        <taxon>Agaricomycetidae</taxon>
        <taxon>Agaricales</taxon>
        <taxon>Marasmiineae</taxon>
        <taxon>Mycenaceae</taxon>
        <taxon>Mycena</taxon>
    </lineage>
</organism>
<gene>
    <name evidence="2" type="ORF">GGX14DRAFT_388350</name>
</gene>